<comment type="caution">
    <text evidence="2">The sequence shown here is derived from an EMBL/GenBank/DDBJ whole genome shotgun (WGS) entry which is preliminary data.</text>
</comment>
<evidence type="ECO:0000313" key="2">
    <source>
        <dbReference type="EMBL" id="PIQ67186.1"/>
    </source>
</evidence>
<dbReference type="AlphaFoldDB" id="A0A2H0K7G0"/>
<keyword evidence="1" id="KW-0472">Membrane</keyword>
<evidence type="ECO:0000256" key="1">
    <source>
        <dbReference type="SAM" id="Phobius"/>
    </source>
</evidence>
<sequence length="71" mass="7805">MAGIQIAGITLEFIGTVLIARTAIRVHDRVRIEHNIDEKVISEMKKERNIGVFGVVLIVVGYVLHVAGLVL</sequence>
<protein>
    <submittedName>
        <fullName evidence="2">Uncharacterized protein</fullName>
    </submittedName>
</protein>
<proteinExistence type="predicted"/>
<keyword evidence="1" id="KW-0812">Transmembrane</keyword>
<keyword evidence="1" id="KW-1133">Transmembrane helix</keyword>
<organism evidence="2 3">
    <name type="scientific">Candidatus Zambryskibacteria bacterium CG11_big_fil_rev_8_21_14_0_20_40_24</name>
    <dbReference type="NCBI Taxonomy" id="1975116"/>
    <lineage>
        <taxon>Bacteria</taxon>
        <taxon>Candidatus Zambryskiibacteriota</taxon>
    </lineage>
</organism>
<name>A0A2H0K7G0_9BACT</name>
<dbReference type="Proteomes" id="UP000229834">
    <property type="component" value="Unassembled WGS sequence"/>
</dbReference>
<feature type="transmembrane region" description="Helical" evidence="1">
    <location>
        <begin position="50"/>
        <end position="70"/>
    </location>
</feature>
<reference evidence="2 3" key="1">
    <citation type="submission" date="2017-09" db="EMBL/GenBank/DDBJ databases">
        <title>Depth-based differentiation of microbial function through sediment-hosted aquifers and enrichment of novel symbionts in the deep terrestrial subsurface.</title>
        <authorList>
            <person name="Probst A.J."/>
            <person name="Ladd B."/>
            <person name="Jarett J.K."/>
            <person name="Geller-Mcgrath D.E."/>
            <person name="Sieber C.M."/>
            <person name="Emerson J.B."/>
            <person name="Anantharaman K."/>
            <person name="Thomas B.C."/>
            <person name="Malmstrom R."/>
            <person name="Stieglmeier M."/>
            <person name="Klingl A."/>
            <person name="Woyke T."/>
            <person name="Ryan C.M."/>
            <person name="Banfield J.F."/>
        </authorList>
    </citation>
    <scope>NUCLEOTIDE SEQUENCE [LARGE SCALE GENOMIC DNA]</scope>
    <source>
        <strain evidence="2">CG11_big_fil_rev_8_21_14_0_20_40_24</strain>
    </source>
</reference>
<accession>A0A2H0K7G0</accession>
<gene>
    <name evidence="2" type="ORF">COV95_00095</name>
</gene>
<dbReference type="EMBL" id="PCVC01000003">
    <property type="protein sequence ID" value="PIQ67186.1"/>
    <property type="molecule type" value="Genomic_DNA"/>
</dbReference>
<evidence type="ECO:0000313" key="3">
    <source>
        <dbReference type="Proteomes" id="UP000229834"/>
    </source>
</evidence>